<evidence type="ECO:0000313" key="2">
    <source>
        <dbReference type="Proteomes" id="UP001062846"/>
    </source>
</evidence>
<dbReference type="Proteomes" id="UP001062846">
    <property type="component" value="Chromosome 5"/>
</dbReference>
<protein>
    <submittedName>
        <fullName evidence="1">Uncharacterized protein</fullName>
    </submittedName>
</protein>
<sequence length="111" mass="12352">MVGEAEGLVGVWEMRRLPVKGPRSGNCKATVRRFFSRGTVHKLSLILLITYSEQATPMAARARMLRVFCRKSTGFELGPLTVRLLPWLLRSAHEEMMHAVVEMGLGGEVLG</sequence>
<gene>
    <name evidence="1" type="ORF">RHMOL_Rhmol05G0058500</name>
</gene>
<organism evidence="1 2">
    <name type="scientific">Rhododendron molle</name>
    <name type="common">Chinese azalea</name>
    <name type="synonym">Azalea mollis</name>
    <dbReference type="NCBI Taxonomy" id="49168"/>
    <lineage>
        <taxon>Eukaryota</taxon>
        <taxon>Viridiplantae</taxon>
        <taxon>Streptophyta</taxon>
        <taxon>Embryophyta</taxon>
        <taxon>Tracheophyta</taxon>
        <taxon>Spermatophyta</taxon>
        <taxon>Magnoliopsida</taxon>
        <taxon>eudicotyledons</taxon>
        <taxon>Gunneridae</taxon>
        <taxon>Pentapetalae</taxon>
        <taxon>asterids</taxon>
        <taxon>Ericales</taxon>
        <taxon>Ericaceae</taxon>
        <taxon>Ericoideae</taxon>
        <taxon>Rhodoreae</taxon>
        <taxon>Rhododendron</taxon>
    </lineage>
</organism>
<dbReference type="EMBL" id="CM046392">
    <property type="protein sequence ID" value="KAI8553965.1"/>
    <property type="molecule type" value="Genomic_DNA"/>
</dbReference>
<reference evidence="1" key="1">
    <citation type="submission" date="2022-02" db="EMBL/GenBank/DDBJ databases">
        <title>Plant Genome Project.</title>
        <authorList>
            <person name="Zhang R.-G."/>
        </authorList>
    </citation>
    <scope>NUCLEOTIDE SEQUENCE</scope>
    <source>
        <strain evidence="1">AT1</strain>
    </source>
</reference>
<proteinExistence type="predicted"/>
<keyword evidence="2" id="KW-1185">Reference proteome</keyword>
<accession>A0ACC0NL66</accession>
<evidence type="ECO:0000313" key="1">
    <source>
        <dbReference type="EMBL" id="KAI8553965.1"/>
    </source>
</evidence>
<name>A0ACC0NL66_RHOML</name>
<comment type="caution">
    <text evidence="1">The sequence shown here is derived from an EMBL/GenBank/DDBJ whole genome shotgun (WGS) entry which is preliminary data.</text>
</comment>